<gene>
    <name evidence="11" type="ORF">L9F63_010598</name>
</gene>
<evidence type="ECO:0000256" key="3">
    <source>
        <dbReference type="ARBA" id="ARBA00022679"/>
    </source>
</evidence>
<evidence type="ECO:0000256" key="7">
    <source>
        <dbReference type="ARBA" id="ARBA00023098"/>
    </source>
</evidence>
<name>A0AAD8AIA7_DIPPU</name>
<reference evidence="11" key="1">
    <citation type="journal article" date="2023" name="IScience">
        <title>Live-bearing cockroach genome reveals convergent evolutionary mechanisms linked to viviparity in insects and beyond.</title>
        <authorList>
            <person name="Fouks B."/>
            <person name="Harrison M.C."/>
            <person name="Mikhailova A.A."/>
            <person name="Marchal E."/>
            <person name="English S."/>
            <person name="Carruthers M."/>
            <person name="Jennings E.C."/>
            <person name="Chiamaka E.L."/>
            <person name="Frigard R.A."/>
            <person name="Pippel M."/>
            <person name="Attardo G.M."/>
            <person name="Benoit J.B."/>
            <person name="Bornberg-Bauer E."/>
            <person name="Tobe S.S."/>
        </authorList>
    </citation>
    <scope>NUCLEOTIDE SEQUENCE</scope>
    <source>
        <strain evidence="11">Stay&amp;Tobe</strain>
    </source>
</reference>
<dbReference type="PANTHER" id="PTHR11157:SF69">
    <property type="entry name" value="ELONGATION OF VERY LONG CHAIN FATTY ACIDS PROTEIN 7"/>
    <property type="match status" value="1"/>
</dbReference>
<keyword evidence="7 10" id="KW-0443">Lipid metabolism</keyword>
<comment type="similarity">
    <text evidence="10">Belongs to the ELO family.</text>
</comment>
<dbReference type="GO" id="GO:0019367">
    <property type="term" value="P:fatty acid elongation, saturated fatty acid"/>
    <property type="evidence" value="ECO:0007669"/>
    <property type="project" value="TreeGrafter"/>
</dbReference>
<dbReference type="PANTHER" id="PTHR11157">
    <property type="entry name" value="FATTY ACID ACYL TRANSFERASE-RELATED"/>
    <property type="match status" value="1"/>
</dbReference>
<feature type="transmembrane region" description="Helical" evidence="10">
    <location>
        <begin position="116"/>
        <end position="134"/>
    </location>
</feature>
<feature type="transmembrane region" description="Helical" evidence="10">
    <location>
        <begin position="146"/>
        <end position="164"/>
    </location>
</feature>
<keyword evidence="3 10" id="KW-0808">Transferase</keyword>
<evidence type="ECO:0000313" key="12">
    <source>
        <dbReference type="Proteomes" id="UP001233999"/>
    </source>
</evidence>
<dbReference type="Proteomes" id="UP001233999">
    <property type="component" value="Unassembled WGS sequence"/>
</dbReference>
<evidence type="ECO:0000313" key="11">
    <source>
        <dbReference type="EMBL" id="KAJ9598712.1"/>
    </source>
</evidence>
<evidence type="ECO:0000256" key="6">
    <source>
        <dbReference type="ARBA" id="ARBA00022989"/>
    </source>
</evidence>
<keyword evidence="6 10" id="KW-1133">Transmembrane helix</keyword>
<organism evidence="11 12">
    <name type="scientific">Diploptera punctata</name>
    <name type="common">Pacific beetle cockroach</name>
    <dbReference type="NCBI Taxonomy" id="6984"/>
    <lineage>
        <taxon>Eukaryota</taxon>
        <taxon>Metazoa</taxon>
        <taxon>Ecdysozoa</taxon>
        <taxon>Arthropoda</taxon>
        <taxon>Hexapoda</taxon>
        <taxon>Insecta</taxon>
        <taxon>Pterygota</taxon>
        <taxon>Neoptera</taxon>
        <taxon>Polyneoptera</taxon>
        <taxon>Dictyoptera</taxon>
        <taxon>Blattodea</taxon>
        <taxon>Blaberoidea</taxon>
        <taxon>Blaberidae</taxon>
        <taxon>Diplopterinae</taxon>
        <taxon>Diploptera</taxon>
    </lineage>
</organism>
<comment type="subcellular location">
    <subcellularLocation>
        <location evidence="1">Membrane</location>
        <topology evidence="1">Multi-pass membrane protein</topology>
    </subcellularLocation>
</comment>
<evidence type="ECO:0000256" key="4">
    <source>
        <dbReference type="ARBA" id="ARBA00022692"/>
    </source>
</evidence>
<proteinExistence type="inferred from homology"/>
<protein>
    <recommendedName>
        <fullName evidence="10">Elongation of very long chain fatty acids protein</fullName>
        <ecNumber evidence="10">2.3.1.199</ecNumber>
    </recommendedName>
    <alternativeName>
        <fullName evidence="10">Very-long-chain 3-oxoacyl-CoA synthase</fullName>
    </alternativeName>
</protein>
<keyword evidence="8 10" id="KW-0472">Membrane</keyword>
<feature type="non-terminal residue" evidence="11">
    <location>
        <position position="265"/>
    </location>
</feature>
<dbReference type="InterPro" id="IPR002076">
    <property type="entry name" value="ELO_fam"/>
</dbReference>
<dbReference type="EC" id="2.3.1.199" evidence="10"/>
<dbReference type="GO" id="GO:0009922">
    <property type="term" value="F:fatty acid elongase activity"/>
    <property type="evidence" value="ECO:0007669"/>
    <property type="project" value="UniProtKB-EC"/>
</dbReference>
<dbReference type="GO" id="GO:0034625">
    <property type="term" value="P:fatty acid elongation, monounsaturated fatty acid"/>
    <property type="evidence" value="ECO:0007669"/>
    <property type="project" value="TreeGrafter"/>
</dbReference>
<dbReference type="GO" id="GO:0034626">
    <property type="term" value="P:fatty acid elongation, polyunsaturated fatty acid"/>
    <property type="evidence" value="ECO:0007669"/>
    <property type="project" value="TreeGrafter"/>
</dbReference>
<sequence length="265" mass="31762">MKNITNIAKEAYSMFYKRVDHRTDGWILMGSPWASIAIIALYFYMTKSAGPRFMRKRDAFSLDYVLKAYYILQILACAYLANSLLSAGWGWHYKIFCEPVDYSMKPMALKHARAVYFYYILKIVDLLDTMFLILRKKYRKVTWLHLYQHAGMVMIGWIWARYFAGGHGTLTVLFNCLAQMCMYLHYLMTSLRPKLKENMWWKKYLQRLYVFQFVLLLLHGSTVFLVRNCKYSRIATIILLFQNGILLLFFINYLWQDRIKKKKFY</sequence>
<dbReference type="EMBL" id="JASPKZ010001194">
    <property type="protein sequence ID" value="KAJ9598712.1"/>
    <property type="molecule type" value="Genomic_DNA"/>
</dbReference>
<evidence type="ECO:0000256" key="9">
    <source>
        <dbReference type="ARBA" id="ARBA00023160"/>
    </source>
</evidence>
<reference evidence="11" key="2">
    <citation type="submission" date="2023-05" db="EMBL/GenBank/DDBJ databases">
        <authorList>
            <person name="Fouks B."/>
        </authorList>
    </citation>
    <scope>NUCLEOTIDE SEQUENCE</scope>
    <source>
        <strain evidence="11">Stay&amp;Tobe</strain>
        <tissue evidence="11">Testes</tissue>
    </source>
</reference>
<feature type="transmembrane region" description="Helical" evidence="10">
    <location>
        <begin position="25"/>
        <end position="44"/>
    </location>
</feature>
<feature type="transmembrane region" description="Helical" evidence="10">
    <location>
        <begin position="208"/>
        <end position="226"/>
    </location>
</feature>
<evidence type="ECO:0000256" key="5">
    <source>
        <dbReference type="ARBA" id="ARBA00022832"/>
    </source>
</evidence>
<dbReference type="AlphaFoldDB" id="A0AAD8AIA7"/>
<keyword evidence="9 10" id="KW-0275">Fatty acid biosynthesis</keyword>
<comment type="catalytic activity">
    <reaction evidence="10">
        <text>a very-long-chain acyl-CoA + malonyl-CoA + H(+) = a very-long-chain 3-oxoacyl-CoA + CO2 + CoA</text>
        <dbReference type="Rhea" id="RHEA:32727"/>
        <dbReference type="ChEBI" id="CHEBI:15378"/>
        <dbReference type="ChEBI" id="CHEBI:16526"/>
        <dbReference type="ChEBI" id="CHEBI:57287"/>
        <dbReference type="ChEBI" id="CHEBI:57384"/>
        <dbReference type="ChEBI" id="CHEBI:90725"/>
        <dbReference type="ChEBI" id="CHEBI:90736"/>
        <dbReference type="EC" id="2.3.1.199"/>
    </reaction>
</comment>
<keyword evidence="5 10" id="KW-0276">Fatty acid metabolism</keyword>
<evidence type="ECO:0000256" key="2">
    <source>
        <dbReference type="ARBA" id="ARBA00022516"/>
    </source>
</evidence>
<feature type="transmembrane region" description="Helical" evidence="10">
    <location>
        <begin position="64"/>
        <end position="81"/>
    </location>
</feature>
<evidence type="ECO:0000256" key="8">
    <source>
        <dbReference type="ARBA" id="ARBA00023136"/>
    </source>
</evidence>
<feature type="transmembrane region" description="Helical" evidence="10">
    <location>
        <begin position="170"/>
        <end position="187"/>
    </location>
</feature>
<keyword evidence="2 10" id="KW-0444">Lipid biosynthesis</keyword>
<dbReference type="GO" id="GO:0030148">
    <property type="term" value="P:sphingolipid biosynthetic process"/>
    <property type="evidence" value="ECO:0007669"/>
    <property type="project" value="TreeGrafter"/>
</dbReference>
<keyword evidence="4 10" id="KW-0812">Transmembrane</keyword>
<keyword evidence="12" id="KW-1185">Reference proteome</keyword>
<dbReference type="GO" id="GO:0005789">
    <property type="term" value="C:endoplasmic reticulum membrane"/>
    <property type="evidence" value="ECO:0007669"/>
    <property type="project" value="TreeGrafter"/>
</dbReference>
<dbReference type="Pfam" id="PF01151">
    <property type="entry name" value="ELO"/>
    <property type="match status" value="1"/>
</dbReference>
<accession>A0AAD8AIA7</accession>
<feature type="transmembrane region" description="Helical" evidence="10">
    <location>
        <begin position="232"/>
        <end position="255"/>
    </location>
</feature>
<comment type="caution">
    <text evidence="11">The sequence shown here is derived from an EMBL/GenBank/DDBJ whole genome shotgun (WGS) entry which is preliminary data.</text>
</comment>
<dbReference type="GO" id="GO:0042761">
    <property type="term" value="P:very long-chain fatty acid biosynthetic process"/>
    <property type="evidence" value="ECO:0007669"/>
    <property type="project" value="TreeGrafter"/>
</dbReference>
<evidence type="ECO:0000256" key="10">
    <source>
        <dbReference type="RuleBase" id="RU361115"/>
    </source>
</evidence>
<evidence type="ECO:0000256" key="1">
    <source>
        <dbReference type="ARBA" id="ARBA00004141"/>
    </source>
</evidence>